<feature type="compositionally biased region" description="Polar residues" evidence="3">
    <location>
        <begin position="1199"/>
        <end position="1219"/>
    </location>
</feature>
<dbReference type="GO" id="GO:0004842">
    <property type="term" value="F:ubiquitin-protein transferase activity"/>
    <property type="evidence" value="ECO:0007669"/>
    <property type="project" value="InterPro"/>
</dbReference>
<feature type="region of interest" description="Disordered" evidence="3">
    <location>
        <begin position="1"/>
        <end position="60"/>
    </location>
</feature>
<dbReference type="PROSITE" id="PS50237">
    <property type="entry name" value="HECT"/>
    <property type="match status" value="1"/>
</dbReference>
<feature type="compositionally biased region" description="Acidic residues" evidence="3">
    <location>
        <begin position="589"/>
        <end position="601"/>
    </location>
</feature>
<feature type="active site" description="Glycyl thioester intermediate" evidence="2">
    <location>
        <position position="1940"/>
    </location>
</feature>
<feature type="region of interest" description="Disordered" evidence="3">
    <location>
        <begin position="587"/>
        <end position="681"/>
    </location>
</feature>
<comment type="caution">
    <text evidence="5">The sequence shown here is derived from an EMBL/GenBank/DDBJ whole genome shotgun (WGS) entry which is preliminary data.</text>
</comment>
<feature type="compositionally biased region" description="Low complexity" evidence="3">
    <location>
        <begin position="1463"/>
        <end position="1481"/>
    </location>
</feature>
<feature type="region of interest" description="Disordered" evidence="3">
    <location>
        <begin position="992"/>
        <end position="1044"/>
    </location>
</feature>
<feature type="compositionally biased region" description="Low complexity" evidence="3">
    <location>
        <begin position="1839"/>
        <end position="1857"/>
    </location>
</feature>
<evidence type="ECO:0000313" key="6">
    <source>
        <dbReference type="Proteomes" id="UP000028837"/>
    </source>
</evidence>
<feature type="compositionally biased region" description="Low complexity" evidence="3">
    <location>
        <begin position="904"/>
        <end position="915"/>
    </location>
</feature>
<feature type="compositionally biased region" description="Basic and acidic residues" evidence="3">
    <location>
        <begin position="1898"/>
        <end position="1921"/>
    </location>
</feature>
<feature type="compositionally biased region" description="Basic and acidic residues" evidence="3">
    <location>
        <begin position="1483"/>
        <end position="1494"/>
    </location>
</feature>
<evidence type="ECO:0000256" key="3">
    <source>
        <dbReference type="SAM" id="MobiDB-lite"/>
    </source>
</evidence>
<evidence type="ECO:0000259" key="4">
    <source>
        <dbReference type="PROSITE" id="PS50237"/>
    </source>
</evidence>
<accession>A0A086KH02</accession>
<dbReference type="Pfam" id="PF00632">
    <property type="entry name" value="HECT"/>
    <property type="match status" value="1"/>
</dbReference>
<keyword evidence="1 2" id="KW-0833">Ubl conjugation pathway</keyword>
<dbReference type="Gene3D" id="3.30.2410.10">
    <property type="entry name" value="Hect, E3 ligase catalytic domain"/>
    <property type="match status" value="1"/>
</dbReference>
<dbReference type="InterPro" id="IPR035983">
    <property type="entry name" value="Hect_E3_ubiquitin_ligase"/>
</dbReference>
<feature type="compositionally biased region" description="Basic and acidic residues" evidence="3">
    <location>
        <begin position="252"/>
        <end position="280"/>
    </location>
</feature>
<dbReference type="VEuPathDB" id="ToxoDB:TGDOM2_270580"/>
<feature type="region of interest" description="Disordered" evidence="3">
    <location>
        <begin position="1077"/>
        <end position="1106"/>
    </location>
</feature>
<feature type="compositionally biased region" description="Polar residues" evidence="3">
    <location>
        <begin position="1087"/>
        <end position="1100"/>
    </location>
</feature>
<feature type="compositionally biased region" description="Low complexity" evidence="3">
    <location>
        <begin position="183"/>
        <end position="200"/>
    </location>
</feature>
<feature type="region of interest" description="Disordered" evidence="3">
    <location>
        <begin position="1139"/>
        <end position="1226"/>
    </location>
</feature>
<dbReference type="Gene3D" id="3.90.1750.10">
    <property type="entry name" value="Hect, E3 ligase catalytic domains"/>
    <property type="match status" value="1"/>
</dbReference>
<dbReference type="EMBL" id="AHZU02000495">
    <property type="protein sequence ID" value="KFG43670.1"/>
    <property type="molecule type" value="Genomic_DNA"/>
</dbReference>
<feature type="region of interest" description="Disordered" evidence="3">
    <location>
        <begin position="1453"/>
        <end position="1504"/>
    </location>
</feature>
<dbReference type="InterPro" id="IPR042469">
    <property type="entry name" value="HECTD3"/>
</dbReference>
<protein>
    <submittedName>
        <fullName evidence="5">HECT-domain (Ubiquitin-transferase) domain-containing protein</fullName>
    </submittedName>
</protein>
<dbReference type="PANTHER" id="PTHR46654:SF1">
    <property type="entry name" value="E3 UBIQUITIN-PROTEIN LIGASE HECTD3"/>
    <property type="match status" value="1"/>
</dbReference>
<feature type="compositionally biased region" description="Basic and acidic residues" evidence="3">
    <location>
        <begin position="606"/>
        <end position="630"/>
    </location>
</feature>
<dbReference type="SUPFAM" id="SSF56204">
    <property type="entry name" value="Hect, E3 ligase catalytic domain"/>
    <property type="match status" value="1"/>
</dbReference>
<feature type="compositionally biased region" description="Low complexity" evidence="3">
    <location>
        <begin position="384"/>
        <end position="406"/>
    </location>
</feature>
<feature type="region of interest" description="Disordered" evidence="3">
    <location>
        <begin position="837"/>
        <end position="865"/>
    </location>
</feature>
<feature type="region of interest" description="Disordered" evidence="3">
    <location>
        <begin position="92"/>
        <end position="150"/>
    </location>
</feature>
<keyword evidence="5" id="KW-0808">Transferase</keyword>
<feature type="region of interest" description="Disordered" evidence="3">
    <location>
        <begin position="163"/>
        <end position="467"/>
    </location>
</feature>
<feature type="compositionally biased region" description="Polar residues" evidence="3">
    <location>
        <begin position="297"/>
        <end position="316"/>
    </location>
</feature>
<sequence>MAFEGNQDHALSANERSVAGTYPSVNSGPASFLPFDSSAHERPAPSTTGAVCPPASVLPRSPQPLTIPPLVSASLDVRAPCSFSFWLFDDGGEAESEEDEPEKPRCPRGCDWPGEGDWERDVTCEKGWNSGFDSTPSPEPPVASHLDPVSIERLPSSEVLSAVSSPFPASVRPLPGGQRAAEGALAASGDDGTSSSGSLTQLSPCQSERLADPHSVSSHPPRASRVPTAEDNACSQGLARRPRGPDPATAQSDRDSALACGDERETREEGHSTRRRREEAEVLSPLSPAPSWEISVSRDSPSWSRGNPSRLAGSQTSSSSVAFSAPPSSSLSIASRPPSSSSAVSSSSASSSSLPHSFSLPPASFHALIPQPHCRHRPTLASPSPDLADSCGSSSSFSSLSTASASHPPPSRTGVSQPSSNCPGQPSPLPPSAGQPVSPQSALLPAPRSKINAGQPGKPRASQPRTVHPVARHWRLVCLRGYPFSTSESFRVLLSPSNLVVVELQLPHQTTTFTDYETLRISLSSKQPVTPRLWTHIAVSIGLPPTSVKLFVDGKEAAKRAVTGRCSLCYGPLPFWLPPLSCVGPSDELAAEEESEDETSDQYDSGAERQTRAGRERQGGRDGEGEREEGREGEDDEGEGRDEAEGPRAINTGRRQESGRNMSLGNRRRRGLQRRWHMQQRPLVPEESFDNDVTEETDALGERGLKSRGIGMRGCLADFRVYFRELSQDEVKELVKSCDTQFEREYLKFCEGQRWRALAGSSSDQISGDDGRERELKRLTHAVQNEAVSRTSPSDISLHGVSRCARSLDYTEGDRQAHFSSPLSTPSESVHLNRRVSAVDAPAEPVRATTTLAPPHRPYSSTSHSAPLAACASSSFSPSPLHSLSSQPSSPPLHPPSPPPVSPQPSSLLLSSSPPDSSSLCPSSFSADPFLAASLASSSSSSFSSQPASLFAPLLSSSSFSSHPSSAASVASSFPASTSLTGSAWGHACLSAGSLGPRHSPEADRRADRRAEGEDALGRAGSGVSDRGDENLAPDSRHPHQVLSFPSRRRDRDIFWGANEADLEAGVMSLVTRRVWVTPGGSDGNTRETNPSEEATGSSDSPRRSWRGERNWDLWESLRRAVGVDPLLVVWQRQDRERKATLGKPGSGMYSTTGRDTRREEEDEEQGEERLHESGDEHELEGRDAAENETKGEEAGATTGATKNKSVPLQSAQHPNPDNSECAGASVDPATEADWCLTIPSARWVLNERIWAYIVLCVNGQLSEAESRLSLSYPSPPAASFSPERPLAPLRTADSASANSSSSGERHADLGDFDRIQTFRQTFSLAFVEQQAGLLYELLSAGSRERRRSEAGEGDEICREASVVGSFDAIYLEPALQLSRAWMQLLLSTLHCVAAFAPWPSQFGVLLSNFRSLLPHTLKQWIFHLSLSMTEDAAADGRIRVVINRAKALKAAEGRTASPHQRSSFSYASSSSSFPTSSSVSGERQEDDCTRSADDPPEGGSPATHAAWLRDFHTVFGQLYRQLSDVSPKRLRSHGRAWYVVYDGEGGIDAGGIYRDSLAHIAQELQSPFSPLFMPCSNSRGFGDNQDRWVPSPQCVSPSHLSMFRFLGRLMGVAVRGRLCLDLNLSRALWKPVVGLSVGAQDLEAVDALCVQMLQTVCQLHSSQGAPERFTEEFPLFWHTTLSDGRVEELRVGGKDLPVRWEERADYARRTVACRLDESREQVAEIRKGIGDVIPLQFVNLLCPAEMERMVCGSAEIDLDLLKAHTRYTGFLPTDPVIIWFWEVLFSFSTRERQKFLRFVWGRSRLPPARAVWEQDMEVARKHTTGRTAAAPTEGVDFPPQAISPPASSDASSLTSPQVESQSVALHTASPDTLHFQRAELRRAEGLSANASSSSGMDDSRSVRFREEGESRLAGSGERRTPVPFAARPEDLQLPASHTCFFQIELPCYSRKEILREKLLYAITEGIAIDADNMADSAAWQ</sequence>
<feature type="compositionally biased region" description="Low complexity" evidence="3">
    <location>
        <begin position="317"/>
        <end position="365"/>
    </location>
</feature>
<name>A0A086KH02_TOXGO</name>
<dbReference type="PANTHER" id="PTHR46654">
    <property type="entry name" value="E3 UBIQUITIN-PROTEIN LIGASE HECTD3"/>
    <property type="match status" value="1"/>
</dbReference>
<feature type="compositionally biased region" description="Basic and acidic residues" evidence="3">
    <location>
        <begin position="1168"/>
        <end position="1194"/>
    </location>
</feature>
<dbReference type="SMART" id="SM00119">
    <property type="entry name" value="HECTc"/>
    <property type="match status" value="1"/>
</dbReference>
<dbReference type="Gene3D" id="3.30.2160.10">
    <property type="entry name" value="Hect, E3 ligase catalytic domain"/>
    <property type="match status" value="1"/>
</dbReference>
<feature type="region of interest" description="Disordered" evidence="3">
    <location>
        <begin position="1886"/>
        <end position="1923"/>
    </location>
</feature>
<feature type="compositionally biased region" description="Acidic residues" evidence="3">
    <location>
        <begin position="92"/>
        <end position="101"/>
    </location>
</feature>
<feature type="compositionally biased region" description="Acidic residues" evidence="3">
    <location>
        <begin position="631"/>
        <end position="640"/>
    </location>
</feature>
<feature type="compositionally biased region" description="Polar residues" evidence="3">
    <location>
        <begin position="413"/>
        <end position="424"/>
    </location>
</feature>
<feature type="compositionally biased region" description="Basic and acidic residues" evidence="3">
    <location>
        <begin position="999"/>
        <end position="1017"/>
    </location>
</feature>
<feature type="compositionally biased region" description="Basic residues" evidence="3">
    <location>
        <begin position="666"/>
        <end position="678"/>
    </location>
</feature>
<evidence type="ECO:0000256" key="1">
    <source>
        <dbReference type="ARBA" id="ARBA00022786"/>
    </source>
</evidence>
<dbReference type="InterPro" id="IPR000569">
    <property type="entry name" value="HECT_dom"/>
</dbReference>
<feature type="region of interest" description="Disordered" evidence="3">
    <location>
        <begin position="879"/>
        <end position="915"/>
    </location>
</feature>
<gene>
    <name evidence="5" type="ORF">TGDOM2_270580</name>
</gene>
<feature type="compositionally biased region" description="Low complexity" evidence="3">
    <location>
        <begin position="1888"/>
        <end position="1897"/>
    </location>
</feature>
<feature type="region of interest" description="Disordered" evidence="3">
    <location>
        <begin position="1824"/>
        <end position="1867"/>
    </location>
</feature>
<evidence type="ECO:0000256" key="2">
    <source>
        <dbReference type="PROSITE-ProRule" id="PRU00104"/>
    </source>
</evidence>
<feature type="compositionally biased region" description="Pro residues" evidence="3">
    <location>
        <begin position="889"/>
        <end position="903"/>
    </location>
</feature>
<feature type="compositionally biased region" description="Low complexity" evidence="3">
    <location>
        <begin position="879"/>
        <end position="888"/>
    </location>
</feature>
<feature type="compositionally biased region" description="Basic and acidic residues" evidence="3">
    <location>
        <begin position="1026"/>
        <end position="1038"/>
    </location>
</feature>
<evidence type="ECO:0000313" key="5">
    <source>
        <dbReference type="EMBL" id="KFG43670.1"/>
    </source>
</evidence>
<reference evidence="5 6" key="1">
    <citation type="submission" date="2014-02" db="EMBL/GenBank/DDBJ databases">
        <authorList>
            <person name="Sibley D."/>
            <person name="Venepally P."/>
            <person name="Karamycheva S."/>
            <person name="Hadjithomas M."/>
            <person name="Khan A."/>
            <person name="Brunk B."/>
            <person name="Roos D."/>
            <person name="Caler E."/>
            <person name="Lorenzi H."/>
        </authorList>
    </citation>
    <scope>NUCLEOTIDE SEQUENCE [LARGE SCALE GENOMIC DNA]</scope>
    <source>
        <strain evidence="5 6">GAB2-2007-GAL-DOM2</strain>
    </source>
</reference>
<feature type="domain" description="HECT" evidence="4">
    <location>
        <begin position="1527"/>
        <end position="1972"/>
    </location>
</feature>
<organism evidence="5 6">
    <name type="scientific">Toxoplasma gondii GAB2-2007-GAL-DOM2</name>
    <dbReference type="NCBI Taxonomy" id="1130820"/>
    <lineage>
        <taxon>Eukaryota</taxon>
        <taxon>Sar</taxon>
        <taxon>Alveolata</taxon>
        <taxon>Apicomplexa</taxon>
        <taxon>Conoidasida</taxon>
        <taxon>Coccidia</taxon>
        <taxon>Eucoccidiorida</taxon>
        <taxon>Eimeriorina</taxon>
        <taxon>Sarcocystidae</taxon>
        <taxon>Toxoplasma</taxon>
    </lineage>
</organism>
<dbReference type="Proteomes" id="UP000028837">
    <property type="component" value="Unassembled WGS sequence"/>
</dbReference>
<proteinExistence type="predicted"/>